<accession>A0A8H7DHK8</accession>
<sequence>MNMPVELQMEIFDLAASSRPVTIPKFMLVSWWVNKLVEPLLYRTIVVEQPIDGYPVFTKQNLLRAIQSKPASFFRYSVRHLNLTSDFRNKRTRLSTKDAKIILSACCGVVDLVITGEFLLPDAPTLNSLPLRRLAVPLWTLFYRGPTDFFTPHPTHSRLHPAHFLAPHSPRGEGLHAGRIRRGQHGWSCDSPATNSSVVQRSKDLSCIPLYLDL</sequence>
<evidence type="ECO:0000313" key="1">
    <source>
        <dbReference type="EMBL" id="KAF7374620.1"/>
    </source>
</evidence>
<organism evidence="1 2">
    <name type="scientific">Mycena sanguinolenta</name>
    <dbReference type="NCBI Taxonomy" id="230812"/>
    <lineage>
        <taxon>Eukaryota</taxon>
        <taxon>Fungi</taxon>
        <taxon>Dikarya</taxon>
        <taxon>Basidiomycota</taxon>
        <taxon>Agaricomycotina</taxon>
        <taxon>Agaricomycetes</taxon>
        <taxon>Agaricomycetidae</taxon>
        <taxon>Agaricales</taxon>
        <taxon>Marasmiineae</taxon>
        <taxon>Mycenaceae</taxon>
        <taxon>Mycena</taxon>
    </lineage>
</organism>
<gene>
    <name evidence="1" type="ORF">MSAN_00346600</name>
</gene>
<keyword evidence="2" id="KW-1185">Reference proteome</keyword>
<dbReference type="OrthoDB" id="3145912at2759"/>
<proteinExistence type="predicted"/>
<comment type="caution">
    <text evidence="1">The sequence shown here is derived from an EMBL/GenBank/DDBJ whole genome shotgun (WGS) entry which is preliminary data.</text>
</comment>
<name>A0A8H7DHK8_9AGAR</name>
<protein>
    <submittedName>
        <fullName evidence="1">Uncharacterized protein</fullName>
    </submittedName>
</protein>
<evidence type="ECO:0000313" key="2">
    <source>
        <dbReference type="Proteomes" id="UP000623467"/>
    </source>
</evidence>
<dbReference type="AlphaFoldDB" id="A0A8H7DHK8"/>
<dbReference type="EMBL" id="JACAZH010000002">
    <property type="protein sequence ID" value="KAF7374620.1"/>
    <property type="molecule type" value="Genomic_DNA"/>
</dbReference>
<dbReference type="Proteomes" id="UP000623467">
    <property type="component" value="Unassembled WGS sequence"/>
</dbReference>
<reference evidence="1" key="1">
    <citation type="submission" date="2020-05" db="EMBL/GenBank/DDBJ databases">
        <title>Mycena genomes resolve the evolution of fungal bioluminescence.</title>
        <authorList>
            <person name="Tsai I.J."/>
        </authorList>
    </citation>
    <scope>NUCLEOTIDE SEQUENCE</scope>
    <source>
        <strain evidence="1">160909Yilan</strain>
    </source>
</reference>